<keyword evidence="2" id="KW-0012">Acyltransferase</keyword>
<gene>
    <name evidence="4" type="ORF">H4W31_003113</name>
</gene>
<evidence type="ECO:0000313" key="5">
    <source>
        <dbReference type="Proteomes" id="UP000649753"/>
    </source>
</evidence>
<dbReference type="InterPro" id="IPR050832">
    <property type="entry name" value="Bact_Acetyltransf"/>
</dbReference>
<feature type="domain" description="N-acetyltransferase" evidence="3">
    <location>
        <begin position="20"/>
        <end position="172"/>
    </location>
</feature>
<dbReference type="SUPFAM" id="SSF55729">
    <property type="entry name" value="Acyl-CoA N-acyltransferases (Nat)"/>
    <property type="match status" value="1"/>
</dbReference>
<dbReference type="EMBL" id="JADBEB010000001">
    <property type="protein sequence ID" value="MBE1487475.1"/>
    <property type="molecule type" value="Genomic_DNA"/>
</dbReference>
<evidence type="ECO:0000256" key="1">
    <source>
        <dbReference type="ARBA" id="ARBA00022679"/>
    </source>
</evidence>
<dbReference type="Pfam" id="PF00583">
    <property type="entry name" value="Acetyltransf_1"/>
    <property type="match status" value="1"/>
</dbReference>
<evidence type="ECO:0000259" key="3">
    <source>
        <dbReference type="PROSITE" id="PS51186"/>
    </source>
</evidence>
<dbReference type="Proteomes" id="UP000649753">
    <property type="component" value="Unassembled WGS sequence"/>
</dbReference>
<dbReference type="CDD" id="cd04301">
    <property type="entry name" value="NAT_SF"/>
    <property type="match status" value="1"/>
</dbReference>
<evidence type="ECO:0000256" key="2">
    <source>
        <dbReference type="ARBA" id="ARBA00023315"/>
    </source>
</evidence>
<dbReference type="InterPro" id="IPR000182">
    <property type="entry name" value="GNAT_dom"/>
</dbReference>
<accession>A0A927M5Z8</accession>
<organism evidence="4 5">
    <name type="scientific">Plantactinospora soyae</name>
    <dbReference type="NCBI Taxonomy" id="1544732"/>
    <lineage>
        <taxon>Bacteria</taxon>
        <taxon>Bacillati</taxon>
        <taxon>Actinomycetota</taxon>
        <taxon>Actinomycetes</taxon>
        <taxon>Micromonosporales</taxon>
        <taxon>Micromonosporaceae</taxon>
        <taxon>Plantactinospora</taxon>
    </lineage>
</organism>
<dbReference type="AlphaFoldDB" id="A0A927M5Z8"/>
<reference evidence="4" key="1">
    <citation type="submission" date="2020-10" db="EMBL/GenBank/DDBJ databases">
        <title>Sequencing the genomes of 1000 actinobacteria strains.</title>
        <authorList>
            <person name="Klenk H.-P."/>
        </authorList>
    </citation>
    <scope>NUCLEOTIDE SEQUENCE</scope>
    <source>
        <strain evidence="4">DSM 46832</strain>
    </source>
</reference>
<sequence length="172" mass="19389">MGIRFVLDPPLTSELRDQIVTLWTAVTNAGGAVGFVGPVTEDDVRPLALATLRDAAEGLDRMLVGFHRQRPVALLFFTDNRFRLKAHWCVLKRVMVHPDQQGYGHGQALMREAERIGREIGWDALHLTVRDGKGVEEFYRQLGYREVGRLPGALRVGPGDDRDEIQMWLSLT</sequence>
<evidence type="ECO:0000313" key="4">
    <source>
        <dbReference type="EMBL" id="MBE1487475.1"/>
    </source>
</evidence>
<comment type="caution">
    <text evidence="4">The sequence shown here is derived from an EMBL/GenBank/DDBJ whole genome shotgun (WGS) entry which is preliminary data.</text>
</comment>
<dbReference type="GO" id="GO:0016747">
    <property type="term" value="F:acyltransferase activity, transferring groups other than amino-acyl groups"/>
    <property type="evidence" value="ECO:0007669"/>
    <property type="project" value="InterPro"/>
</dbReference>
<keyword evidence="5" id="KW-1185">Reference proteome</keyword>
<dbReference type="Gene3D" id="3.40.630.30">
    <property type="match status" value="1"/>
</dbReference>
<dbReference type="InterPro" id="IPR016181">
    <property type="entry name" value="Acyl_CoA_acyltransferase"/>
</dbReference>
<proteinExistence type="predicted"/>
<dbReference type="RefSeq" id="WP_192767312.1">
    <property type="nucleotide sequence ID" value="NZ_JADBEB010000001.1"/>
</dbReference>
<keyword evidence="1" id="KW-0808">Transferase</keyword>
<name>A0A927M5Z8_9ACTN</name>
<dbReference type="PANTHER" id="PTHR43877">
    <property type="entry name" value="AMINOALKYLPHOSPHONATE N-ACETYLTRANSFERASE-RELATED-RELATED"/>
    <property type="match status" value="1"/>
</dbReference>
<dbReference type="PROSITE" id="PS51186">
    <property type="entry name" value="GNAT"/>
    <property type="match status" value="1"/>
</dbReference>
<protein>
    <submittedName>
        <fullName evidence="4">GNAT superfamily N-acetyltransferase</fullName>
    </submittedName>
</protein>